<evidence type="ECO:0000256" key="1">
    <source>
        <dbReference type="SAM" id="MobiDB-lite"/>
    </source>
</evidence>
<dbReference type="EMBL" id="GBRH01281639">
    <property type="protein sequence ID" value="JAD16256.1"/>
    <property type="molecule type" value="Transcribed_RNA"/>
</dbReference>
<feature type="compositionally biased region" description="Basic residues" evidence="1">
    <location>
        <begin position="40"/>
        <end position="51"/>
    </location>
</feature>
<evidence type="ECO:0000313" key="2">
    <source>
        <dbReference type="EMBL" id="JAD16256.1"/>
    </source>
</evidence>
<feature type="region of interest" description="Disordered" evidence="1">
    <location>
        <begin position="1"/>
        <end position="51"/>
    </location>
</feature>
<protein>
    <submittedName>
        <fullName evidence="2">Uncharacterized protein</fullName>
    </submittedName>
</protein>
<reference evidence="2" key="1">
    <citation type="submission" date="2014-09" db="EMBL/GenBank/DDBJ databases">
        <authorList>
            <person name="Magalhaes I.L.F."/>
            <person name="Oliveira U."/>
            <person name="Santos F.R."/>
            <person name="Vidigal T.H.D.A."/>
            <person name="Brescovit A.D."/>
            <person name="Santos A.J."/>
        </authorList>
    </citation>
    <scope>NUCLEOTIDE SEQUENCE</scope>
    <source>
        <tissue evidence="2">Shoot tissue taken approximately 20 cm above the soil surface</tissue>
    </source>
</reference>
<organism evidence="2">
    <name type="scientific">Arundo donax</name>
    <name type="common">Giant reed</name>
    <name type="synonym">Donax arundinaceus</name>
    <dbReference type="NCBI Taxonomy" id="35708"/>
    <lineage>
        <taxon>Eukaryota</taxon>
        <taxon>Viridiplantae</taxon>
        <taxon>Streptophyta</taxon>
        <taxon>Embryophyta</taxon>
        <taxon>Tracheophyta</taxon>
        <taxon>Spermatophyta</taxon>
        <taxon>Magnoliopsida</taxon>
        <taxon>Liliopsida</taxon>
        <taxon>Poales</taxon>
        <taxon>Poaceae</taxon>
        <taxon>PACMAD clade</taxon>
        <taxon>Arundinoideae</taxon>
        <taxon>Arundineae</taxon>
        <taxon>Arundo</taxon>
    </lineage>
</organism>
<dbReference type="AlphaFoldDB" id="A0A0A8XR07"/>
<sequence length="51" mass="5672">MSMLYSIGSMAMEQRHGRTGPKIQSRRGAPAKKSLLPARLSRKPRSRTSTT</sequence>
<accession>A0A0A8XR07</accession>
<reference evidence="2" key="2">
    <citation type="journal article" date="2015" name="Data Brief">
        <title>Shoot transcriptome of the giant reed, Arundo donax.</title>
        <authorList>
            <person name="Barrero R.A."/>
            <person name="Guerrero F.D."/>
            <person name="Moolhuijzen P."/>
            <person name="Goolsby J.A."/>
            <person name="Tidwell J."/>
            <person name="Bellgard S.E."/>
            <person name="Bellgard M.I."/>
        </authorList>
    </citation>
    <scope>NUCLEOTIDE SEQUENCE</scope>
    <source>
        <tissue evidence="2">Shoot tissue taken approximately 20 cm above the soil surface</tissue>
    </source>
</reference>
<name>A0A0A8XR07_ARUDO</name>
<proteinExistence type="predicted"/>